<feature type="signal peptide" evidence="1">
    <location>
        <begin position="1"/>
        <end position="26"/>
    </location>
</feature>
<organism evidence="2">
    <name type="scientific">Anopheles triannulatus</name>
    <dbReference type="NCBI Taxonomy" id="58253"/>
    <lineage>
        <taxon>Eukaryota</taxon>
        <taxon>Metazoa</taxon>
        <taxon>Ecdysozoa</taxon>
        <taxon>Arthropoda</taxon>
        <taxon>Hexapoda</taxon>
        <taxon>Insecta</taxon>
        <taxon>Pterygota</taxon>
        <taxon>Neoptera</taxon>
        <taxon>Endopterygota</taxon>
        <taxon>Diptera</taxon>
        <taxon>Nematocera</taxon>
        <taxon>Culicoidea</taxon>
        <taxon>Culicidae</taxon>
        <taxon>Anophelinae</taxon>
        <taxon>Anopheles</taxon>
    </lineage>
</organism>
<reference evidence="2" key="1">
    <citation type="submission" date="2018-01" db="EMBL/GenBank/DDBJ databases">
        <title>An insight into the sialome of Amazonian anophelines.</title>
        <authorList>
            <person name="Ribeiro J.M."/>
            <person name="Scarpassa V."/>
            <person name="Calvo E."/>
        </authorList>
    </citation>
    <scope>NUCLEOTIDE SEQUENCE</scope>
    <source>
        <tissue evidence="2">Salivary glands</tissue>
    </source>
</reference>
<dbReference type="AlphaFoldDB" id="A0A2M4B6B1"/>
<proteinExistence type="predicted"/>
<accession>A0A2M4B6B1</accession>
<keyword evidence="1" id="KW-0732">Signal</keyword>
<protein>
    <submittedName>
        <fullName evidence="2">Putative secreted protein</fullName>
    </submittedName>
</protein>
<name>A0A2M4B6B1_9DIPT</name>
<feature type="chain" id="PRO_5014921517" evidence="1">
    <location>
        <begin position="27"/>
        <end position="94"/>
    </location>
</feature>
<evidence type="ECO:0000256" key="1">
    <source>
        <dbReference type="SAM" id="SignalP"/>
    </source>
</evidence>
<evidence type="ECO:0000313" key="2">
    <source>
        <dbReference type="EMBL" id="MBW48542.1"/>
    </source>
</evidence>
<dbReference type="EMBL" id="GGFK01015221">
    <property type="protein sequence ID" value="MBW48542.1"/>
    <property type="molecule type" value="Transcribed_RNA"/>
</dbReference>
<sequence length="94" mass="9916">MPGRRRSRGGTSMVRTLGLCLTLCSSTSVNKRSIAFGSSSSILQLRRSASLCSCSFSHLCSSSSLPSLPSPNRSVSKCTLLRTPSSFSNRPGAC</sequence>